<evidence type="ECO:0000256" key="2">
    <source>
        <dbReference type="SAM" id="MobiDB-lite"/>
    </source>
</evidence>
<feature type="region of interest" description="Disordered" evidence="2">
    <location>
        <begin position="1562"/>
        <end position="1605"/>
    </location>
</feature>
<dbReference type="Proteomes" id="UP001139347">
    <property type="component" value="Unassembled WGS sequence"/>
</dbReference>
<dbReference type="Gene3D" id="2.180.10.10">
    <property type="entry name" value="RHS repeat-associated core"/>
    <property type="match status" value="7"/>
</dbReference>
<dbReference type="InterPro" id="IPR006530">
    <property type="entry name" value="YD"/>
</dbReference>
<dbReference type="InterPro" id="IPR022385">
    <property type="entry name" value="Rhs_assc_core"/>
</dbReference>
<dbReference type="EMBL" id="JALIRP010000012">
    <property type="protein sequence ID" value="MCJ8014565.1"/>
    <property type="molecule type" value="Genomic_DNA"/>
</dbReference>
<dbReference type="SUPFAM" id="SSF69304">
    <property type="entry name" value="Tricorn protease N-terminal domain"/>
    <property type="match status" value="1"/>
</dbReference>
<dbReference type="PANTHER" id="PTHR32305:SF15">
    <property type="entry name" value="PROTEIN RHSA-RELATED"/>
    <property type="match status" value="1"/>
</dbReference>
<sequence>MIKTLKSRGLKARLHRLGTVGKTLLAFIILIAGIPLVPSQHLPRAFAETSLHLDPDSFSSVYGGQTEVNFRFDNPDPNDDTQQSHETIISLEQNGSTVAVLHEETYPTLVNNKYIWDGKVNGKPVAEGNYQIKVTPKRFPNNGKDGKVKIINPNPPAPKGMEIVPDPASEEHVIRGIAEIGTKVELKMKRIRRVDNNTTVDDGTVETLAANIPVRPITSDWAKKIAVDNTYFTDFPERDDNKPGKYVGEWQIKVKLPVYEIAEIQAFATRDLDKKRSNASETLSVLRYKSPSWGVNWAVVASYYYNVIMKDAIVQKIADIADFNGFPVEDCNGQVCYGPMDKDINLLILNPRQAGEIGRDDDSRIREKFGRRNGYPFAAAFDPINLSTGDFIFNQTNIDVQALLPLDMTLTYHSRDRYDGDFGVGWHHTYERKLEFHEGGVLYAVSPEGASFRFEPEGGGRYKGMEGQYDTLVKNADGTFTQQTPQKWTYTYRKDGKLFRITDANGNTIQLSYTGSLLTEVSTDGAKLSLTYGDGGKVVRVTDQTGRYAAYEYDAVNHDLTAMILPDGARITYTYDEKHRMTEINNPNKTMSLINEYDDQDRVVRQRDFSGAWGDIEYFPDEKKTITTDALGRKTVHFYDDRYRKTATTYPDGTTERFLYDANDNMIQKTDRNGNVWEYMYDGSGNLIRAKDPEGYQTEIRYNAFNLPEEVVDPLGNKTMLGYDGKGNLTTITDPLGGVSKIVVNDRGIAEAVVNPSGETTTIENDPNGFARYMKDPLGNRVEMVRDPLHRVTDIIDALGQRTSLEYDPRDRVTKRIDALGQVERYEYDKDSNLTGYTDSAGSKTTYAYDSYARLSKETDALGGVTRYEYDAIGNLIKVTDPKGAETAYAYDDNNRIASATDPEGNDSKYEYDGNGNLIRQSEASGAETRIEYDRRNLPVQIMDAEGGVTRFSYDGAGRLTQETDPLGHAVVYTYDPLGQLTAQTDALGQVTAYSYDGAGRLIRMTAPNGAEWKMEYDARGLLVKTIDPLGSVSTIARDALGRVVQSTDEAGKTTTYAYDPLNRVTKMVDPLGQATQFAYNAHDLLTGLTDAKGQSTTYAYDPLGRLTQVTNSLGNKTAYAYDSLGNIISKTDALGRVTGYQYNRRSDLIREIAPDQRITELAYDSVGNVTGMTSPDGTVTSYAYDLLSRLTGIQYPDSKHVGYQYDAAGRRTQMTDDLGMTTYTYDALNRLISVRDPNKRTIRYEWTPTGQRSRVEYPDGTSVSYQYDLLDRMTSVTDAAGRTTSYEYDARGLLVSKHLPTLGESNYRYDDAGQLVDLTHRNQFGKILEKMSYAYDPAGNLIRTERMSDGNDEDDDDTNDKEKRIITDYAYDALNQLVQVQRQNEEAGLPSITSYQYDVVGNRTTKSSSWGDLADTENYTYDAAGRLLQMTSGTEINNYRYDPRGNLLEVIQERLQLPDTLKTVAGATYADPTVTANVYDQPADDPAAGLPIHGLDAPLGLMDSVGKWSAPEMIQQYAWDGANRLIRQTNERGDVTQYAYDGDGNRMKMTIDYAHGGKGHGNGNGNGNGNNGNNGNGNNGNGNNGNGNNGNGNNGNGNGKDKCHVVPPGFIPPGLAKKCGQYDEEYPDMHPGGPRDGWEKQYKKEHWELNFTNDVSLALPEPLQVAETDDSKWKQSYVYGAGGERLSMTYLPAYDDNNGWEPSPGEGGAEPGTQPKTLWYMQDALGSVMGLVEKDGRVSARYHYDEFGIPLDDKKFDLNWPGPDNLFGYTGLGYGYNDGLTYARARYYQPEIGRFVSEDTYKGQLSNTLSQNLYVYVENNPLRWIDPSGHYKDSFGAALPVPTDPVKAAEKIKEAQGNWWYAQQMIDRIESGKSTGTIYNKVEYWTAYQESMHGWANRIRSVNHVGISAYIKAEAGASIYAGAKIGVEVKNNKIKLYFIPSYGQAGASATVTGGISLNNDLEGKMSSWTMNEGGAFGALFVGEATLQHDTKYAELHLGGGIGAAAEIYFLPLSVDKEYAASWDLPFNLGGKAGILPTYKGAPNAQEWLNMLNGEGW</sequence>
<dbReference type="InterPro" id="IPR050708">
    <property type="entry name" value="T6SS_VgrG/RHS"/>
</dbReference>
<evidence type="ECO:0000313" key="6">
    <source>
        <dbReference type="Proteomes" id="UP001139347"/>
    </source>
</evidence>
<keyword evidence="6" id="KW-1185">Reference proteome</keyword>
<dbReference type="Pfam" id="PF25023">
    <property type="entry name" value="TEN_YD-shell"/>
    <property type="match status" value="1"/>
</dbReference>
<dbReference type="InterPro" id="IPR056823">
    <property type="entry name" value="TEN-like_YD-shell"/>
</dbReference>
<feature type="compositionally biased region" description="Gly residues" evidence="2">
    <location>
        <begin position="1562"/>
        <end position="1599"/>
    </location>
</feature>
<feature type="domain" description="DUF6531" evidence="3">
    <location>
        <begin position="382"/>
        <end position="454"/>
    </location>
</feature>
<proteinExistence type="predicted"/>
<gene>
    <name evidence="5" type="ORF">MUG84_22965</name>
</gene>
<dbReference type="NCBIfam" id="TIGR01643">
    <property type="entry name" value="YD_repeat_2x"/>
    <property type="match status" value="20"/>
</dbReference>
<comment type="caution">
    <text evidence="5">The sequence shown here is derived from an EMBL/GenBank/DDBJ whole genome shotgun (WGS) entry which is preliminary data.</text>
</comment>
<organism evidence="5 6">
    <name type="scientific">Paenibacillus mangrovi</name>
    <dbReference type="NCBI Taxonomy" id="2931978"/>
    <lineage>
        <taxon>Bacteria</taxon>
        <taxon>Bacillati</taxon>
        <taxon>Bacillota</taxon>
        <taxon>Bacilli</taxon>
        <taxon>Bacillales</taxon>
        <taxon>Paenibacillaceae</taxon>
        <taxon>Paenibacillus</taxon>
    </lineage>
</organism>
<protein>
    <submittedName>
        <fullName evidence="5">DUF6531 domain-containing protein</fullName>
    </submittedName>
</protein>
<reference evidence="5" key="1">
    <citation type="submission" date="2022-04" db="EMBL/GenBank/DDBJ databases">
        <title>Paenibacillus mangrovi sp. nov., a novel endophytic bacterium isolated from bark of Kandelia candel.</title>
        <authorList>
            <person name="Tuo L."/>
        </authorList>
    </citation>
    <scope>NUCLEOTIDE SEQUENCE</scope>
    <source>
        <strain evidence="5">KQZ6P-2</strain>
    </source>
</reference>
<dbReference type="Pfam" id="PF20148">
    <property type="entry name" value="DUF6531"/>
    <property type="match status" value="1"/>
</dbReference>
<dbReference type="InterPro" id="IPR031325">
    <property type="entry name" value="RHS_repeat"/>
</dbReference>
<evidence type="ECO:0000313" key="5">
    <source>
        <dbReference type="EMBL" id="MCJ8014565.1"/>
    </source>
</evidence>
<dbReference type="RefSeq" id="WP_244729375.1">
    <property type="nucleotide sequence ID" value="NZ_JALIRP010000012.1"/>
</dbReference>
<dbReference type="PANTHER" id="PTHR32305">
    <property type="match status" value="1"/>
</dbReference>
<evidence type="ECO:0000259" key="3">
    <source>
        <dbReference type="Pfam" id="PF20148"/>
    </source>
</evidence>
<dbReference type="InterPro" id="IPR045351">
    <property type="entry name" value="DUF6531"/>
</dbReference>
<feature type="domain" description="Teneurin-like YD-shell" evidence="4">
    <location>
        <begin position="882"/>
        <end position="1003"/>
    </location>
</feature>
<keyword evidence="1" id="KW-0677">Repeat</keyword>
<evidence type="ECO:0000256" key="1">
    <source>
        <dbReference type="ARBA" id="ARBA00022737"/>
    </source>
</evidence>
<evidence type="ECO:0000259" key="4">
    <source>
        <dbReference type="Pfam" id="PF25023"/>
    </source>
</evidence>
<accession>A0A9X2B509</accession>
<dbReference type="NCBIfam" id="TIGR03696">
    <property type="entry name" value="Rhs_assc_core"/>
    <property type="match status" value="1"/>
</dbReference>
<dbReference type="Pfam" id="PF05593">
    <property type="entry name" value="RHS_repeat"/>
    <property type="match status" value="12"/>
</dbReference>
<name>A0A9X2B509_9BACL</name>